<gene>
    <name evidence="2" type="ORF">BDV95DRAFT_502963</name>
</gene>
<reference evidence="2 3" key="1">
    <citation type="submission" date="2020-01" db="EMBL/GenBank/DDBJ databases">
        <authorList>
            <consortium name="DOE Joint Genome Institute"/>
            <person name="Haridas S."/>
            <person name="Albert R."/>
            <person name="Binder M."/>
            <person name="Bloem J."/>
            <person name="Labutti K."/>
            <person name="Salamov A."/>
            <person name="Andreopoulos B."/>
            <person name="Baker S.E."/>
            <person name="Barry K."/>
            <person name="Bills G."/>
            <person name="Bluhm B.H."/>
            <person name="Cannon C."/>
            <person name="Castanera R."/>
            <person name="Culley D.E."/>
            <person name="Daum C."/>
            <person name="Ezra D."/>
            <person name="Gonzalez J.B."/>
            <person name="Henrissat B."/>
            <person name="Kuo A."/>
            <person name="Liang C."/>
            <person name="Lipzen A."/>
            <person name="Lutzoni F."/>
            <person name="Magnuson J."/>
            <person name="Mondo S."/>
            <person name="Nolan M."/>
            <person name="Ohm R."/>
            <person name="Pangilinan J."/>
            <person name="Park H.-J.H."/>
            <person name="Ramirez L."/>
            <person name="Alfaro M."/>
            <person name="Sun H."/>
            <person name="Tritt A."/>
            <person name="Yoshinaga Y."/>
            <person name="Zwiers L.-H.L."/>
            <person name="Turgeon B.G."/>
            <person name="Goodwin S.B."/>
            <person name="Spatafora J.W."/>
            <person name="Crous P.W."/>
            <person name="Grigoriev I.V."/>
        </authorList>
    </citation>
    <scope>NUCLEOTIDE SEQUENCE [LARGE SCALE GENOMIC DNA]</scope>
    <source>
        <strain evidence="2 3">CBS 611.86</strain>
    </source>
</reference>
<proteinExistence type="predicted"/>
<organism evidence="2 3">
    <name type="scientific">Massariosphaeria phaeospora</name>
    <dbReference type="NCBI Taxonomy" id="100035"/>
    <lineage>
        <taxon>Eukaryota</taxon>
        <taxon>Fungi</taxon>
        <taxon>Dikarya</taxon>
        <taxon>Ascomycota</taxon>
        <taxon>Pezizomycotina</taxon>
        <taxon>Dothideomycetes</taxon>
        <taxon>Pleosporomycetidae</taxon>
        <taxon>Pleosporales</taxon>
        <taxon>Pleosporales incertae sedis</taxon>
        <taxon>Massariosphaeria</taxon>
    </lineage>
</organism>
<dbReference type="AlphaFoldDB" id="A0A7C8I0I3"/>
<evidence type="ECO:0000259" key="1">
    <source>
        <dbReference type="Pfam" id="PF06985"/>
    </source>
</evidence>
<accession>A0A7C8I0I3</accession>
<dbReference type="InterPro" id="IPR010730">
    <property type="entry name" value="HET"/>
</dbReference>
<name>A0A7C8I0I3_9PLEO</name>
<feature type="non-terminal residue" evidence="2">
    <location>
        <position position="342"/>
    </location>
</feature>
<comment type="caution">
    <text evidence="2">The sequence shown here is derived from an EMBL/GenBank/DDBJ whole genome shotgun (WGS) entry which is preliminary data.</text>
</comment>
<dbReference type="PANTHER" id="PTHR33112:SF1">
    <property type="entry name" value="HETEROKARYON INCOMPATIBILITY DOMAIN-CONTAINING PROTEIN"/>
    <property type="match status" value="1"/>
</dbReference>
<sequence>MKEILDGPGIPSILPRTSASSWFKPLTSRVDFDVPKRWLQLCSSLHKCHRLIEEVGPSRLIDCNARVIIPTGQTANSAYVTLSYVWGSSAKDDTASIPALETTSWILPEELPKTIEDAITVTQELGYRYLWVDKYCIDQSRSEDFISQVQQMDLIYRNSVLTIIDAAGHDPFKGLPGVRPDSRSPIQPSVSVGDYELYSTMHRPEWDIKTSRWSTRAWTYQEGLLSRRRLIFTAQQMYFECQGVYCKEALDFPTDGLQELHLDSPKKGHSLHEDFRRANGMGVFPFRLIGANVWEIYARMTEYSGRSLTRDDDILNGILGLFRYTGRTRYPIINLWGLPYRL</sequence>
<dbReference type="Pfam" id="PF06985">
    <property type="entry name" value="HET"/>
    <property type="match status" value="1"/>
</dbReference>
<feature type="domain" description="Heterokaryon incompatibility" evidence="1">
    <location>
        <begin position="79"/>
        <end position="222"/>
    </location>
</feature>
<dbReference type="Proteomes" id="UP000481861">
    <property type="component" value="Unassembled WGS sequence"/>
</dbReference>
<evidence type="ECO:0000313" key="3">
    <source>
        <dbReference type="Proteomes" id="UP000481861"/>
    </source>
</evidence>
<protein>
    <submittedName>
        <fullName evidence="2">Heterokaryon incompatibility protein-domain-containing protein</fullName>
    </submittedName>
</protein>
<evidence type="ECO:0000313" key="2">
    <source>
        <dbReference type="EMBL" id="KAF2867429.1"/>
    </source>
</evidence>
<keyword evidence="3" id="KW-1185">Reference proteome</keyword>
<dbReference type="EMBL" id="JAADJZ010000023">
    <property type="protein sequence ID" value="KAF2867429.1"/>
    <property type="molecule type" value="Genomic_DNA"/>
</dbReference>
<dbReference type="PANTHER" id="PTHR33112">
    <property type="entry name" value="DOMAIN PROTEIN, PUTATIVE-RELATED"/>
    <property type="match status" value="1"/>
</dbReference>
<dbReference type="OrthoDB" id="5428863at2759"/>